<dbReference type="KEGG" id="dfe:Dfer_5423"/>
<dbReference type="AlphaFoldDB" id="C6VUD4"/>
<keyword evidence="4" id="KW-1185">Reference proteome</keyword>
<dbReference type="RefSeq" id="WP_015814856.1">
    <property type="nucleotide sequence ID" value="NC_013037.1"/>
</dbReference>
<dbReference type="STRING" id="471854.Dfer_5423"/>
<dbReference type="OrthoDB" id="960802at2"/>
<keyword evidence="2" id="KW-0456">Lyase</keyword>
<dbReference type="HOGENOM" id="CLU_1418901_0_0_10"/>
<dbReference type="Gene3D" id="3.10.490.10">
    <property type="entry name" value="Gamma-glutamyl cyclotransferase-like"/>
    <property type="match status" value="1"/>
</dbReference>
<dbReference type="InterPro" id="IPR036568">
    <property type="entry name" value="GGCT-like_sf"/>
</dbReference>
<dbReference type="Proteomes" id="UP000002011">
    <property type="component" value="Chromosome"/>
</dbReference>
<dbReference type="InterPro" id="IPR013024">
    <property type="entry name" value="GGCT-like"/>
</dbReference>
<sequence length="192" mass="21863">MKTFIFGYGSLINLSSLSRTMQQEMVEEDIIAVKLRGFTRIWNLKAPIFSDNLKKEITGMFLNIRSRPESWVNGVIFEVSEEQLKYLDLRERNYSRLDVTADIEPYQQLEKGTFRVLAYIATGPEFLMEEATGDSFVMTNYVNMVESGCAAIGDFFLQDYQATTATNPFPLLMGDYSFTPNEALPPDSSARL</sequence>
<dbReference type="GO" id="GO:0061928">
    <property type="term" value="F:glutathione specific gamma-glutamylcyclotransferase activity"/>
    <property type="evidence" value="ECO:0007669"/>
    <property type="project" value="UniProtKB-EC"/>
</dbReference>
<name>C6VUD4_DYAFD</name>
<dbReference type="GO" id="GO:0006751">
    <property type="term" value="P:glutathione catabolic process"/>
    <property type="evidence" value="ECO:0007669"/>
    <property type="project" value="InterPro"/>
</dbReference>
<dbReference type="EMBL" id="CP001619">
    <property type="protein sequence ID" value="ACT96616.1"/>
    <property type="molecule type" value="Genomic_DNA"/>
</dbReference>
<dbReference type="EC" id="4.3.2.7" evidence="1"/>
<evidence type="ECO:0000256" key="2">
    <source>
        <dbReference type="ARBA" id="ARBA00023239"/>
    </source>
</evidence>
<dbReference type="eggNOG" id="COG3703">
    <property type="taxonomic scope" value="Bacteria"/>
</dbReference>
<accession>C6VUD4</accession>
<gene>
    <name evidence="3" type="ordered locus">Dfer_5423</name>
</gene>
<dbReference type="SUPFAM" id="SSF110857">
    <property type="entry name" value="Gamma-glutamyl cyclotransferase-like"/>
    <property type="match status" value="1"/>
</dbReference>
<organism evidence="3 4">
    <name type="scientific">Dyadobacter fermentans (strain ATCC 700827 / DSM 18053 / CIP 107007 / KCTC 52180 / NS114)</name>
    <dbReference type="NCBI Taxonomy" id="471854"/>
    <lineage>
        <taxon>Bacteria</taxon>
        <taxon>Pseudomonadati</taxon>
        <taxon>Bacteroidota</taxon>
        <taxon>Cytophagia</taxon>
        <taxon>Cytophagales</taxon>
        <taxon>Spirosomataceae</taxon>
        <taxon>Dyadobacter</taxon>
    </lineage>
</organism>
<proteinExistence type="predicted"/>
<protein>
    <recommendedName>
        <fullName evidence="1">glutathione-specific gamma-glutamylcyclotransferase</fullName>
        <ecNumber evidence="1">4.3.2.7</ecNumber>
    </recommendedName>
</protein>
<dbReference type="Pfam" id="PF04752">
    <property type="entry name" value="ChaC"/>
    <property type="match status" value="1"/>
</dbReference>
<evidence type="ECO:0000313" key="3">
    <source>
        <dbReference type="EMBL" id="ACT96616.1"/>
    </source>
</evidence>
<evidence type="ECO:0000313" key="4">
    <source>
        <dbReference type="Proteomes" id="UP000002011"/>
    </source>
</evidence>
<reference evidence="3 4" key="1">
    <citation type="journal article" date="2009" name="Stand. Genomic Sci.">
        <title>Complete genome sequence of Dyadobacter fermentans type strain (NS114).</title>
        <authorList>
            <person name="Lang E."/>
            <person name="Lapidus A."/>
            <person name="Chertkov O."/>
            <person name="Brettin T."/>
            <person name="Detter J.C."/>
            <person name="Han C."/>
            <person name="Copeland A."/>
            <person name="Glavina Del Rio T."/>
            <person name="Nolan M."/>
            <person name="Chen F."/>
            <person name="Lucas S."/>
            <person name="Tice H."/>
            <person name="Cheng J.F."/>
            <person name="Land M."/>
            <person name="Hauser L."/>
            <person name="Chang Y.J."/>
            <person name="Jeffries C.D."/>
            <person name="Kopitz M."/>
            <person name="Bruce D."/>
            <person name="Goodwin L."/>
            <person name="Pitluck S."/>
            <person name="Ovchinnikova G."/>
            <person name="Pati A."/>
            <person name="Ivanova N."/>
            <person name="Mavrommatis K."/>
            <person name="Chen A."/>
            <person name="Palaniappan K."/>
            <person name="Chain P."/>
            <person name="Bristow J."/>
            <person name="Eisen J.A."/>
            <person name="Markowitz V."/>
            <person name="Hugenholtz P."/>
            <person name="Goker M."/>
            <person name="Rohde M."/>
            <person name="Kyrpides N.C."/>
            <person name="Klenk H.P."/>
        </authorList>
    </citation>
    <scope>NUCLEOTIDE SEQUENCE [LARGE SCALE GENOMIC DNA]</scope>
    <source>
        <strain evidence="4">ATCC 700827 / DSM 18053 / CIP 107007 / KCTC 52180 / NS114</strain>
    </source>
</reference>
<dbReference type="InterPro" id="IPR006840">
    <property type="entry name" value="ChaC"/>
</dbReference>
<evidence type="ECO:0000256" key="1">
    <source>
        <dbReference type="ARBA" id="ARBA00012344"/>
    </source>
</evidence>
<dbReference type="CDD" id="cd06661">
    <property type="entry name" value="GGCT_like"/>
    <property type="match status" value="1"/>
</dbReference>